<keyword evidence="2" id="KW-1185">Reference proteome</keyword>
<proteinExistence type="predicted"/>
<protein>
    <submittedName>
        <fullName evidence="1">Uncharacterized protein</fullName>
    </submittedName>
</protein>
<dbReference type="AlphaFoldDB" id="A0A940MUG8"/>
<reference evidence="1" key="1">
    <citation type="submission" date="2021-03" db="EMBL/GenBank/DDBJ databases">
        <authorList>
            <person name="So Y."/>
        </authorList>
    </citation>
    <scope>NUCLEOTIDE SEQUENCE</scope>
    <source>
        <strain evidence="1">SG15</strain>
    </source>
</reference>
<dbReference type="Proteomes" id="UP000677537">
    <property type="component" value="Unassembled WGS sequence"/>
</dbReference>
<gene>
    <name evidence="1" type="ORF">J5Y10_05345</name>
</gene>
<name>A0A940MUG8_9PROT</name>
<dbReference type="RefSeq" id="WP_209371576.1">
    <property type="nucleotide sequence ID" value="NZ_JAGIZA010000003.1"/>
</dbReference>
<sequence>MSQMLEIPSKGSEAMNSALSGRTLLREMVLLDRPQHGLDGAIDRAARACVVSARRAKAIFYGEPKRLWADEQDRIKAAYEARMQDEMRQLDARQALVRAKLDALKGSA</sequence>
<accession>A0A940MUG8</accession>
<evidence type="ECO:0000313" key="2">
    <source>
        <dbReference type="Proteomes" id="UP000677537"/>
    </source>
</evidence>
<organism evidence="1 2">
    <name type="scientific">Roseomonas indoligenes</name>
    <dbReference type="NCBI Taxonomy" id="2820811"/>
    <lineage>
        <taxon>Bacteria</taxon>
        <taxon>Pseudomonadati</taxon>
        <taxon>Pseudomonadota</taxon>
        <taxon>Alphaproteobacteria</taxon>
        <taxon>Acetobacterales</taxon>
        <taxon>Roseomonadaceae</taxon>
        <taxon>Roseomonas</taxon>
    </lineage>
</organism>
<comment type="caution">
    <text evidence="1">The sequence shown here is derived from an EMBL/GenBank/DDBJ whole genome shotgun (WGS) entry which is preliminary data.</text>
</comment>
<dbReference type="EMBL" id="JAGIZA010000003">
    <property type="protein sequence ID" value="MBP0492201.1"/>
    <property type="molecule type" value="Genomic_DNA"/>
</dbReference>
<evidence type="ECO:0000313" key="1">
    <source>
        <dbReference type="EMBL" id="MBP0492201.1"/>
    </source>
</evidence>